<keyword evidence="6" id="KW-1185">Reference proteome</keyword>
<evidence type="ECO:0000259" key="4">
    <source>
        <dbReference type="PROSITE" id="PS51898"/>
    </source>
</evidence>
<dbReference type="RefSeq" id="WP_040793544.1">
    <property type="nucleotide sequence ID" value="NZ_JAAXOO010000004.1"/>
</dbReference>
<dbReference type="CDD" id="cd00397">
    <property type="entry name" value="DNA_BRE_C"/>
    <property type="match status" value="1"/>
</dbReference>
<evidence type="ECO:0000313" key="6">
    <source>
        <dbReference type="Proteomes" id="UP000565715"/>
    </source>
</evidence>
<evidence type="ECO:0000256" key="3">
    <source>
        <dbReference type="ARBA" id="ARBA00023172"/>
    </source>
</evidence>
<reference evidence="5 6" key="1">
    <citation type="submission" date="2020-04" db="EMBL/GenBank/DDBJ databases">
        <title>MicrobeNet Type strains.</title>
        <authorList>
            <person name="Nicholson A.C."/>
        </authorList>
    </citation>
    <scope>NUCLEOTIDE SEQUENCE [LARGE SCALE GENOMIC DNA]</scope>
    <source>
        <strain evidence="5 6">DSM 45078</strain>
    </source>
</reference>
<evidence type="ECO:0000256" key="2">
    <source>
        <dbReference type="ARBA" id="ARBA00023125"/>
    </source>
</evidence>
<name>A0A846XME3_9NOCA</name>
<dbReference type="InterPro" id="IPR050090">
    <property type="entry name" value="Tyrosine_recombinase_XerCD"/>
</dbReference>
<dbReference type="SUPFAM" id="SSF56349">
    <property type="entry name" value="DNA breaking-rejoining enzymes"/>
    <property type="match status" value="1"/>
</dbReference>
<accession>A0A846XME3</accession>
<dbReference type="InterPro" id="IPR011010">
    <property type="entry name" value="DNA_brk_join_enz"/>
</dbReference>
<dbReference type="Gene3D" id="1.10.443.10">
    <property type="entry name" value="Intergrase catalytic core"/>
    <property type="match status" value="1"/>
</dbReference>
<dbReference type="InterPro" id="IPR002104">
    <property type="entry name" value="Integrase_catalytic"/>
</dbReference>
<dbReference type="GO" id="GO:0015074">
    <property type="term" value="P:DNA integration"/>
    <property type="evidence" value="ECO:0007669"/>
    <property type="project" value="InterPro"/>
</dbReference>
<sequence length="348" mass="38882">MTTEDLDAARLLLQRLGLRPEDLLSSTPGRGQPAPTFDDYIRQLQAAVPAGTLRAYGPYWRRIVQAWGDRRINTPSPLEVRELIEQTQRQAVVRRNSRGGRSAAEHMVGALRALYRQARADGFITTDTDPVAPIAKPRRLPSNRRALPDNLLKDINRIAATTGNDPDLDTLILRLHIETACRRAGALALRPMDLDPEQCLVHLHEKGGQDRWQPVSPTLMNALLRHCDRGAGDLGKTERLLRYKNGQPITGRRYDYLWNRIGKHLPWAATQQVTAHWLRHTTLTWVERHRGYAIARAFAGHTDMNGNVGATMTYVRASLHEVAEALSAMTGEPHPLAAKLGVENSEAA</sequence>
<protein>
    <submittedName>
        <fullName evidence="5">Tyrosine-type recombinase/integrase</fullName>
    </submittedName>
</protein>
<evidence type="ECO:0000313" key="5">
    <source>
        <dbReference type="EMBL" id="NKY34894.1"/>
    </source>
</evidence>
<dbReference type="PANTHER" id="PTHR30349:SF64">
    <property type="entry name" value="PROPHAGE INTEGRASE INTD-RELATED"/>
    <property type="match status" value="1"/>
</dbReference>
<dbReference type="PANTHER" id="PTHR30349">
    <property type="entry name" value="PHAGE INTEGRASE-RELATED"/>
    <property type="match status" value="1"/>
</dbReference>
<dbReference type="InterPro" id="IPR010998">
    <property type="entry name" value="Integrase_recombinase_N"/>
</dbReference>
<dbReference type="InterPro" id="IPR013762">
    <property type="entry name" value="Integrase-like_cat_sf"/>
</dbReference>
<gene>
    <name evidence="5" type="ORF">HGA13_17715</name>
</gene>
<dbReference type="Proteomes" id="UP000565715">
    <property type="component" value="Unassembled WGS sequence"/>
</dbReference>
<dbReference type="Pfam" id="PF00589">
    <property type="entry name" value="Phage_integrase"/>
    <property type="match status" value="1"/>
</dbReference>
<comment type="caution">
    <text evidence="5">The sequence shown here is derived from an EMBL/GenBank/DDBJ whole genome shotgun (WGS) entry which is preliminary data.</text>
</comment>
<keyword evidence="2" id="KW-0238">DNA-binding</keyword>
<dbReference type="AlphaFoldDB" id="A0A846XME3"/>
<dbReference type="EMBL" id="JAAXOO010000004">
    <property type="protein sequence ID" value="NKY34894.1"/>
    <property type="molecule type" value="Genomic_DNA"/>
</dbReference>
<organism evidence="5 6">
    <name type="scientific">Nocardia speluncae</name>
    <dbReference type="NCBI Taxonomy" id="419477"/>
    <lineage>
        <taxon>Bacteria</taxon>
        <taxon>Bacillati</taxon>
        <taxon>Actinomycetota</taxon>
        <taxon>Actinomycetes</taxon>
        <taxon>Mycobacteriales</taxon>
        <taxon>Nocardiaceae</taxon>
        <taxon>Nocardia</taxon>
    </lineage>
</organism>
<comment type="similarity">
    <text evidence="1">Belongs to the 'phage' integrase family.</text>
</comment>
<keyword evidence="3" id="KW-0233">DNA recombination</keyword>
<dbReference type="GO" id="GO:0006310">
    <property type="term" value="P:DNA recombination"/>
    <property type="evidence" value="ECO:0007669"/>
    <property type="project" value="UniProtKB-KW"/>
</dbReference>
<dbReference type="PROSITE" id="PS51898">
    <property type="entry name" value="TYR_RECOMBINASE"/>
    <property type="match status" value="1"/>
</dbReference>
<feature type="domain" description="Tyr recombinase" evidence="4">
    <location>
        <begin position="142"/>
        <end position="327"/>
    </location>
</feature>
<proteinExistence type="inferred from homology"/>
<evidence type="ECO:0000256" key="1">
    <source>
        <dbReference type="ARBA" id="ARBA00008857"/>
    </source>
</evidence>
<dbReference type="GO" id="GO:0003677">
    <property type="term" value="F:DNA binding"/>
    <property type="evidence" value="ECO:0007669"/>
    <property type="project" value="UniProtKB-KW"/>
</dbReference>
<dbReference type="Gene3D" id="1.10.150.130">
    <property type="match status" value="1"/>
</dbReference>